<dbReference type="GO" id="GO:0000272">
    <property type="term" value="P:polysaccharide catabolic process"/>
    <property type="evidence" value="ECO:0007669"/>
    <property type="project" value="InterPro"/>
</dbReference>
<reference evidence="4 5" key="1">
    <citation type="submission" date="2018-05" db="EMBL/GenBank/DDBJ databases">
        <title>The Hungate 1000. A catalogue of reference genomes from the rumen microbiome.</title>
        <authorList>
            <person name="Kelly W."/>
        </authorList>
    </citation>
    <scope>NUCLEOTIDE SEQUENCE [LARGE SCALE GENOMIC DNA]</scope>
    <source>
        <strain evidence="4 5">SAb67</strain>
    </source>
</reference>
<comment type="similarity">
    <text evidence="1">Belongs to the serpin family.</text>
</comment>
<dbReference type="InterPro" id="IPR036439">
    <property type="entry name" value="Dockerin_dom_sf"/>
</dbReference>
<dbReference type="InterPro" id="IPR036186">
    <property type="entry name" value="Serpin_sf"/>
</dbReference>
<dbReference type="PROSITE" id="PS00284">
    <property type="entry name" value="SERPIN"/>
    <property type="match status" value="1"/>
</dbReference>
<dbReference type="SUPFAM" id="SSF56574">
    <property type="entry name" value="Serpins"/>
    <property type="match status" value="1"/>
</dbReference>
<evidence type="ECO:0000256" key="2">
    <source>
        <dbReference type="SAM" id="SignalP"/>
    </source>
</evidence>
<dbReference type="InterPro" id="IPR042185">
    <property type="entry name" value="Serpin_sf_2"/>
</dbReference>
<dbReference type="Gene3D" id="3.30.497.10">
    <property type="entry name" value="Antithrombin, subunit I, domain 2"/>
    <property type="match status" value="1"/>
</dbReference>
<dbReference type="SMART" id="SM00093">
    <property type="entry name" value="SERPIN"/>
    <property type="match status" value="1"/>
</dbReference>
<dbReference type="CDD" id="cd19589">
    <property type="entry name" value="serpin_tengpin-like"/>
    <property type="match status" value="1"/>
</dbReference>
<dbReference type="Proteomes" id="UP000245720">
    <property type="component" value="Unassembled WGS sequence"/>
</dbReference>
<dbReference type="InterPro" id="IPR023796">
    <property type="entry name" value="Serpin_dom"/>
</dbReference>
<gene>
    <name evidence="4" type="ORF">IE37_00436</name>
</gene>
<dbReference type="InterPro" id="IPR002105">
    <property type="entry name" value="Dockerin_1_rpt"/>
</dbReference>
<accession>A0A315Y7X0</accession>
<proteinExistence type="inferred from homology"/>
<dbReference type="PROSITE" id="PS51766">
    <property type="entry name" value="DOCKERIN"/>
    <property type="match status" value="1"/>
</dbReference>
<dbReference type="InterPro" id="IPR016134">
    <property type="entry name" value="Dockerin_dom"/>
</dbReference>
<dbReference type="Gene3D" id="2.30.39.10">
    <property type="entry name" value="Alpha-1-antitrypsin, domain 1"/>
    <property type="match status" value="1"/>
</dbReference>
<dbReference type="EMBL" id="QGDI01000001">
    <property type="protein sequence ID" value="PWJ15534.1"/>
    <property type="molecule type" value="Genomic_DNA"/>
</dbReference>
<dbReference type="Pfam" id="PF00079">
    <property type="entry name" value="Serpin"/>
    <property type="match status" value="1"/>
</dbReference>
<dbReference type="GO" id="GO:0004867">
    <property type="term" value="F:serine-type endopeptidase inhibitor activity"/>
    <property type="evidence" value="ECO:0007669"/>
    <property type="project" value="InterPro"/>
</dbReference>
<evidence type="ECO:0000313" key="5">
    <source>
        <dbReference type="Proteomes" id="UP000245720"/>
    </source>
</evidence>
<dbReference type="AlphaFoldDB" id="A0A315Y7X0"/>
<dbReference type="GO" id="GO:0005615">
    <property type="term" value="C:extracellular space"/>
    <property type="evidence" value="ECO:0007669"/>
    <property type="project" value="InterPro"/>
</dbReference>
<protein>
    <submittedName>
        <fullName evidence="4">Serpin B</fullName>
    </submittedName>
</protein>
<dbReference type="CDD" id="cd14256">
    <property type="entry name" value="Dockerin_I"/>
    <property type="match status" value="1"/>
</dbReference>
<dbReference type="PANTHER" id="PTHR11461">
    <property type="entry name" value="SERINE PROTEASE INHIBITOR, SERPIN"/>
    <property type="match status" value="1"/>
</dbReference>
<sequence length="499" mass="55605">MKFRKILAAAAALCIAVPTAIAGQVAALDPAPVKGDVNSDFIFNLADVVMYQRWLRGAGKLMADTNGDVNGDGVCDVLDLSAMRKLLIDCMTTAPTPNFAPKAQNLCAGIASSKVTESRADEKFINSQTAFTVELFKQAYAENEDHENALISPYSVMQALSMTANGAAGDTRTEMENVLGGGMPMEELNQYLLSQRKRSINPEYNDYNKWQMSTANSIWAIDDKSRIDVRPEFIQNCVDYYDSEFYIAPFDKTTLDDVNGWVNDKTHEMIPSILDHIGDNDVMYLVNAVAFAAEWMEPFMDYQINKGEFTSYNGEIQKADMLCSWEHYIGDENTNGMVKAYSGGRYEFAALLPDESMTIDQYIEELTPEKLNGLLTQKNYDIKADIKLPKFSYDYENELSGELESMGMPTAFSDDADFTNMSSIADRHPLHIDRVIHKTFIDLDENGTKAAAATLVAMVDGEAMAREIKEVNFDRPFVYCIFDAQTYVPVFIGAVNSLS</sequence>
<dbReference type="Pfam" id="PF00404">
    <property type="entry name" value="Dockerin_1"/>
    <property type="match status" value="1"/>
</dbReference>
<organism evidence="4 5">
    <name type="scientific">Ruminococcus flavefaciens</name>
    <dbReference type="NCBI Taxonomy" id="1265"/>
    <lineage>
        <taxon>Bacteria</taxon>
        <taxon>Bacillati</taxon>
        <taxon>Bacillota</taxon>
        <taxon>Clostridia</taxon>
        <taxon>Eubacteriales</taxon>
        <taxon>Oscillospiraceae</taxon>
        <taxon>Ruminococcus</taxon>
    </lineage>
</organism>
<dbReference type="RefSeq" id="WP_109725318.1">
    <property type="nucleotide sequence ID" value="NZ_QGDI01000001.1"/>
</dbReference>
<dbReference type="InterPro" id="IPR023795">
    <property type="entry name" value="Serpin_CS"/>
</dbReference>
<dbReference type="GO" id="GO:0004553">
    <property type="term" value="F:hydrolase activity, hydrolyzing O-glycosyl compounds"/>
    <property type="evidence" value="ECO:0007669"/>
    <property type="project" value="InterPro"/>
</dbReference>
<feature type="chain" id="PRO_5016314261" evidence="2">
    <location>
        <begin position="23"/>
        <end position="499"/>
    </location>
</feature>
<dbReference type="InterPro" id="IPR000215">
    <property type="entry name" value="Serpin_fam"/>
</dbReference>
<feature type="domain" description="Dockerin" evidence="3">
    <location>
        <begin position="30"/>
        <end position="96"/>
    </location>
</feature>
<feature type="signal peptide" evidence="2">
    <location>
        <begin position="1"/>
        <end position="22"/>
    </location>
</feature>
<dbReference type="SUPFAM" id="SSF63446">
    <property type="entry name" value="Type I dockerin domain"/>
    <property type="match status" value="1"/>
</dbReference>
<evidence type="ECO:0000259" key="3">
    <source>
        <dbReference type="PROSITE" id="PS51766"/>
    </source>
</evidence>
<dbReference type="PANTHER" id="PTHR11461:SF211">
    <property type="entry name" value="GH10112P-RELATED"/>
    <property type="match status" value="1"/>
</dbReference>
<dbReference type="OrthoDB" id="9764871at2"/>
<dbReference type="InterPro" id="IPR042178">
    <property type="entry name" value="Serpin_sf_1"/>
</dbReference>
<evidence type="ECO:0000313" key="4">
    <source>
        <dbReference type="EMBL" id="PWJ15534.1"/>
    </source>
</evidence>
<comment type="caution">
    <text evidence="4">The sequence shown here is derived from an EMBL/GenBank/DDBJ whole genome shotgun (WGS) entry which is preliminary data.</text>
</comment>
<evidence type="ECO:0000256" key="1">
    <source>
        <dbReference type="RuleBase" id="RU000411"/>
    </source>
</evidence>
<dbReference type="Gene3D" id="1.10.1330.10">
    <property type="entry name" value="Dockerin domain"/>
    <property type="match status" value="1"/>
</dbReference>
<name>A0A315Y7X0_RUMFL</name>
<keyword evidence="2" id="KW-0732">Signal</keyword>